<dbReference type="AlphaFoldDB" id="A0A5E7WJG1"/>
<evidence type="ECO:0000313" key="3">
    <source>
        <dbReference type="EMBL" id="VVQ35202.1"/>
    </source>
</evidence>
<dbReference type="RefSeq" id="WP_150657890.1">
    <property type="nucleotide sequence ID" value="NZ_CABVJH010000008.1"/>
</dbReference>
<keyword evidence="2" id="KW-0812">Transmembrane</keyword>
<organism evidence="3 4">
    <name type="scientific">Pseudomonas fluorescens</name>
    <dbReference type="NCBI Taxonomy" id="294"/>
    <lineage>
        <taxon>Bacteria</taxon>
        <taxon>Pseudomonadati</taxon>
        <taxon>Pseudomonadota</taxon>
        <taxon>Gammaproteobacteria</taxon>
        <taxon>Pseudomonadales</taxon>
        <taxon>Pseudomonadaceae</taxon>
        <taxon>Pseudomonas</taxon>
    </lineage>
</organism>
<keyword evidence="2" id="KW-0472">Membrane</keyword>
<name>A0A5E7WJG1_PSEFL</name>
<reference evidence="3 4" key="1">
    <citation type="submission" date="2019-09" db="EMBL/GenBank/DDBJ databases">
        <authorList>
            <person name="Chandra G."/>
            <person name="Truman W A."/>
        </authorList>
    </citation>
    <scope>NUCLEOTIDE SEQUENCE [LARGE SCALE GENOMIC DNA]</scope>
    <source>
        <strain evidence="3">PS943</strain>
    </source>
</reference>
<dbReference type="EMBL" id="CABVJH010000008">
    <property type="protein sequence ID" value="VVQ35202.1"/>
    <property type="molecule type" value="Genomic_DNA"/>
</dbReference>
<proteinExistence type="predicted"/>
<dbReference type="Proteomes" id="UP000325645">
    <property type="component" value="Unassembled WGS sequence"/>
</dbReference>
<accession>A0A5E7WJG1</accession>
<evidence type="ECO:0000256" key="1">
    <source>
        <dbReference type="SAM" id="MobiDB-lite"/>
    </source>
</evidence>
<feature type="transmembrane region" description="Helical" evidence="2">
    <location>
        <begin position="27"/>
        <end position="49"/>
    </location>
</feature>
<sequence>MTPSIPSIEQLKEIALPVPVSYAPQTWGWWVLLCLLVIAVLLVSARRYWQWRRDRYRREALVRLAELQSSDDQLNALRELPELLKRVALSMPSPWNKKPVGASLLAMRALHSPLMSTDRTPSSDRRPETSSLPQVTALGGKDWQAFLGLHSAQPLPADFSQQLAQLAYAPDTVLLALPSDQRNQLFATCKHWVEHHHVAA</sequence>
<evidence type="ECO:0000256" key="2">
    <source>
        <dbReference type="SAM" id="Phobius"/>
    </source>
</evidence>
<evidence type="ECO:0008006" key="5">
    <source>
        <dbReference type="Google" id="ProtNLM"/>
    </source>
</evidence>
<gene>
    <name evidence="3" type="ORF">PS943_04166</name>
</gene>
<dbReference type="InterPro" id="IPR025489">
    <property type="entry name" value="DUF4381"/>
</dbReference>
<feature type="region of interest" description="Disordered" evidence="1">
    <location>
        <begin position="115"/>
        <end position="134"/>
    </location>
</feature>
<dbReference type="Pfam" id="PF14316">
    <property type="entry name" value="DUF4381"/>
    <property type="match status" value="2"/>
</dbReference>
<keyword evidence="2" id="KW-1133">Transmembrane helix</keyword>
<evidence type="ECO:0000313" key="4">
    <source>
        <dbReference type="Proteomes" id="UP000325645"/>
    </source>
</evidence>
<protein>
    <recommendedName>
        <fullName evidence="5">Alpha-2 type XI collagen</fullName>
    </recommendedName>
</protein>